<evidence type="ECO:0000313" key="2">
    <source>
        <dbReference type="Proteomes" id="UP000789833"/>
    </source>
</evidence>
<gene>
    <name evidence="1" type="ORF">BACCIP111883_03683</name>
</gene>
<accession>A0ABM8YSB9</accession>
<name>A0ABM8YSB9_9BACI</name>
<organism evidence="1 2">
    <name type="scientific">Sutcliffiella rhizosphaerae</name>
    <dbReference type="NCBI Taxonomy" id="2880967"/>
    <lineage>
        <taxon>Bacteria</taxon>
        <taxon>Bacillati</taxon>
        <taxon>Bacillota</taxon>
        <taxon>Bacilli</taxon>
        <taxon>Bacillales</taxon>
        <taxon>Bacillaceae</taxon>
        <taxon>Sutcliffiella</taxon>
    </lineage>
</organism>
<dbReference type="EMBL" id="CAKJTJ010000029">
    <property type="protein sequence ID" value="CAG9622892.1"/>
    <property type="molecule type" value="Genomic_DNA"/>
</dbReference>
<reference evidence="1 2" key="1">
    <citation type="submission" date="2021-10" db="EMBL/GenBank/DDBJ databases">
        <authorList>
            <person name="Criscuolo A."/>
        </authorList>
    </citation>
    <scope>NUCLEOTIDE SEQUENCE [LARGE SCALE GENOMIC DNA]</scope>
    <source>
        <strain evidence="2">CIP 111883</strain>
    </source>
</reference>
<keyword evidence="2" id="KW-1185">Reference proteome</keyword>
<sequence>MRGKKISVQERTNAGLKMRERTISVPQDDSEGLGIIYT</sequence>
<comment type="caution">
    <text evidence="1">The sequence shown here is derived from an EMBL/GenBank/DDBJ whole genome shotgun (WGS) entry which is preliminary data.</text>
</comment>
<protein>
    <submittedName>
        <fullName evidence="1">Uncharacterized protein</fullName>
    </submittedName>
</protein>
<proteinExistence type="predicted"/>
<dbReference type="Proteomes" id="UP000789833">
    <property type="component" value="Unassembled WGS sequence"/>
</dbReference>
<evidence type="ECO:0000313" key="1">
    <source>
        <dbReference type="EMBL" id="CAG9622892.1"/>
    </source>
</evidence>